<dbReference type="InterPro" id="IPR000683">
    <property type="entry name" value="Gfo/Idh/MocA-like_OxRdtase_N"/>
</dbReference>
<dbReference type="InterPro" id="IPR036291">
    <property type="entry name" value="NAD(P)-bd_dom_sf"/>
</dbReference>
<evidence type="ECO:0000259" key="4">
    <source>
        <dbReference type="Pfam" id="PF22725"/>
    </source>
</evidence>
<protein>
    <submittedName>
        <fullName evidence="5">Unannotated protein</fullName>
    </submittedName>
</protein>
<proteinExistence type="inferred from homology"/>
<dbReference type="Gene3D" id="3.30.360.10">
    <property type="entry name" value="Dihydrodipicolinate Reductase, domain 2"/>
    <property type="match status" value="1"/>
</dbReference>
<evidence type="ECO:0000259" key="3">
    <source>
        <dbReference type="Pfam" id="PF01408"/>
    </source>
</evidence>
<dbReference type="InterPro" id="IPR055170">
    <property type="entry name" value="GFO_IDH_MocA-like_dom"/>
</dbReference>
<sequence length="333" mass="36465">MSENFTGLEFRWGILGTGGIATAFARDLSYLNNHIVAAVGSRSMQSAEDWTMEFPGCRAYGSYEDLVNDPNIDAIYIATPHTFHAENSILALTAGKPVLCEKPFAVNARESSAMRDAAKDNGVALMEAMWTRYLPHVYTIRELLASDVIGNILTVEADHGQRLADYANPRHWEPELGGGALLDLGIYPISFAHMVLGIPDKITASASFTDKGVDAQTAAILDYKSGAQAIVSTTLSAKTSNRATISGELGRIEVDTVFYNPTSIRLIMHDGTTTEYPNKYVGHGLREQAQYFSELVQRGALDSELLSLDESIAIMHTLDEIRKQIGLIYPTER</sequence>
<dbReference type="GO" id="GO:0016491">
    <property type="term" value="F:oxidoreductase activity"/>
    <property type="evidence" value="ECO:0007669"/>
    <property type="project" value="UniProtKB-KW"/>
</dbReference>
<evidence type="ECO:0000256" key="2">
    <source>
        <dbReference type="ARBA" id="ARBA00023002"/>
    </source>
</evidence>
<accession>A0A6J6ACI0</accession>
<dbReference type="EMBL" id="CAESPC010000004">
    <property type="protein sequence ID" value="CAB4366480.1"/>
    <property type="molecule type" value="Genomic_DNA"/>
</dbReference>
<dbReference type="PANTHER" id="PTHR22604:SF105">
    <property type="entry name" value="TRANS-1,2-DIHYDROBENZENE-1,2-DIOL DEHYDROGENASE"/>
    <property type="match status" value="1"/>
</dbReference>
<gene>
    <name evidence="5" type="ORF">UFOPK4180_00068</name>
</gene>
<reference evidence="5" key="1">
    <citation type="submission" date="2020-05" db="EMBL/GenBank/DDBJ databases">
        <authorList>
            <person name="Chiriac C."/>
            <person name="Salcher M."/>
            <person name="Ghai R."/>
            <person name="Kavagutti S V."/>
        </authorList>
    </citation>
    <scope>NUCLEOTIDE SEQUENCE</scope>
</reference>
<dbReference type="Pfam" id="PF01408">
    <property type="entry name" value="GFO_IDH_MocA"/>
    <property type="match status" value="1"/>
</dbReference>
<feature type="domain" description="Gfo/Idh/MocA-like oxidoreductase N-terminal" evidence="3">
    <location>
        <begin position="10"/>
        <end position="127"/>
    </location>
</feature>
<dbReference type="SUPFAM" id="SSF51735">
    <property type="entry name" value="NAD(P)-binding Rossmann-fold domains"/>
    <property type="match status" value="1"/>
</dbReference>
<dbReference type="SUPFAM" id="SSF55347">
    <property type="entry name" value="Glyceraldehyde-3-phosphate dehydrogenase-like, C-terminal domain"/>
    <property type="match status" value="1"/>
</dbReference>
<comment type="similarity">
    <text evidence="1">Belongs to the Gfo/Idh/MocA family.</text>
</comment>
<organism evidence="5">
    <name type="scientific">freshwater metagenome</name>
    <dbReference type="NCBI Taxonomy" id="449393"/>
    <lineage>
        <taxon>unclassified sequences</taxon>
        <taxon>metagenomes</taxon>
        <taxon>ecological metagenomes</taxon>
    </lineage>
</organism>
<keyword evidence="2" id="KW-0560">Oxidoreductase</keyword>
<dbReference type="InterPro" id="IPR050984">
    <property type="entry name" value="Gfo/Idh/MocA_domain"/>
</dbReference>
<dbReference type="PANTHER" id="PTHR22604">
    <property type="entry name" value="OXIDOREDUCTASES"/>
    <property type="match status" value="1"/>
</dbReference>
<evidence type="ECO:0000313" key="5">
    <source>
        <dbReference type="EMBL" id="CAB4366480.1"/>
    </source>
</evidence>
<evidence type="ECO:0000256" key="1">
    <source>
        <dbReference type="ARBA" id="ARBA00010928"/>
    </source>
</evidence>
<feature type="domain" description="GFO/IDH/MocA-like oxidoreductase" evidence="4">
    <location>
        <begin position="139"/>
        <end position="253"/>
    </location>
</feature>
<dbReference type="Pfam" id="PF22725">
    <property type="entry name" value="GFO_IDH_MocA_C3"/>
    <property type="match status" value="1"/>
</dbReference>
<dbReference type="Gene3D" id="3.40.50.720">
    <property type="entry name" value="NAD(P)-binding Rossmann-like Domain"/>
    <property type="match status" value="1"/>
</dbReference>
<dbReference type="AlphaFoldDB" id="A0A6J6ACI0"/>
<dbReference type="GO" id="GO:0000166">
    <property type="term" value="F:nucleotide binding"/>
    <property type="evidence" value="ECO:0007669"/>
    <property type="project" value="InterPro"/>
</dbReference>
<name>A0A6J6ACI0_9ZZZZ</name>